<dbReference type="SUPFAM" id="SSF53756">
    <property type="entry name" value="UDP-Glycosyltransferase/glycogen phosphorylase"/>
    <property type="match status" value="1"/>
</dbReference>
<dbReference type="GO" id="GO:0035251">
    <property type="term" value="F:UDP-glucosyltransferase activity"/>
    <property type="evidence" value="ECO:0007669"/>
    <property type="project" value="TreeGrafter"/>
</dbReference>
<dbReference type="PANTHER" id="PTHR48047:SF118">
    <property type="entry name" value="HEXOSYLTRANSFERASE-RELATED"/>
    <property type="match status" value="1"/>
</dbReference>
<proteinExistence type="inferred from homology"/>
<dbReference type="CDD" id="cd03784">
    <property type="entry name" value="GT1_Gtf-like"/>
    <property type="match status" value="1"/>
</dbReference>
<keyword evidence="6" id="KW-1185">Reference proteome</keyword>
<evidence type="ECO:0008006" key="7">
    <source>
        <dbReference type="Google" id="ProtNLM"/>
    </source>
</evidence>
<dbReference type="AlphaFoldDB" id="A0A5C7H4D3"/>
<reference evidence="6" key="1">
    <citation type="journal article" date="2019" name="Gigascience">
        <title>De novo genome assembly of the endangered Acer yangbiense, a plant species with extremely small populations endemic to Yunnan Province, China.</title>
        <authorList>
            <person name="Yang J."/>
            <person name="Wariss H.M."/>
            <person name="Tao L."/>
            <person name="Zhang R."/>
            <person name="Yun Q."/>
            <person name="Hollingsworth P."/>
            <person name="Dao Z."/>
            <person name="Luo G."/>
            <person name="Guo H."/>
            <person name="Ma Y."/>
            <person name="Sun W."/>
        </authorList>
    </citation>
    <scope>NUCLEOTIDE SEQUENCE [LARGE SCALE GENOMIC DNA]</scope>
    <source>
        <strain evidence="6">cv. Malutang</strain>
    </source>
</reference>
<accession>A0A5C7H4D3</accession>
<dbReference type="Gene3D" id="3.40.50.2000">
    <property type="entry name" value="Glycogen Phosphorylase B"/>
    <property type="match status" value="2"/>
</dbReference>
<name>A0A5C7H4D3_9ROSI</name>
<organism evidence="5 6">
    <name type="scientific">Acer yangbiense</name>
    <dbReference type="NCBI Taxonomy" id="1000413"/>
    <lineage>
        <taxon>Eukaryota</taxon>
        <taxon>Viridiplantae</taxon>
        <taxon>Streptophyta</taxon>
        <taxon>Embryophyta</taxon>
        <taxon>Tracheophyta</taxon>
        <taxon>Spermatophyta</taxon>
        <taxon>Magnoliopsida</taxon>
        <taxon>eudicotyledons</taxon>
        <taxon>Gunneridae</taxon>
        <taxon>Pentapetalae</taxon>
        <taxon>rosids</taxon>
        <taxon>malvids</taxon>
        <taxon>Sapindales</taxon>
        <taxon>Sapindaceae</taxon>
        <taxon>Hippocastanoideae</taxon>
        <taxon>Acereae</taxon>
        <taxon>Acer</taxon>
    </lineage>
</organism>
<protein>
    <recommendedName>
        <fullName evidence="7">Glycosyltransferase</fullName>
    </recommendedName>
</protein>
<evidence type="ECO:0000313" key="5">
    <source>
        <dbReference type="EMBL" id="TXG51579.1"/>
    </source>
</evidence>
<dbReference type="EMBL" id="VAHF01000011">
    <property type="protein sequence ID" value="TXG51579.1"/>
    <property type="molecule type" value="Genomic_DNA"/>
</dbReference>
<feature type="compositionally biased region" description="Basic and acidic residues" evidence="4">
    <location>
        <begin position="429"/>
        <end position="438"/>
    </location>
</feature>
<evidence type="ECO:0000256" key="2">
    <source>
        <dbReference type="ARBA" id="ARBA00022676"/>
    </source>
</evidence>
<gene>
    <name evidence="5" type="ORF">EZV62_024103</name>
</gene>
<sequence>MTATATTGPHVLVYPFPTSGHIIPLLDLTQRLLSRGLTVTILVTPNNRPLLDPLLSTHPESCLRTLVLPAQGSPLNPPKDRLFTLMYGLRELHYPALLDWFKTHPSPPVAILSDFFLGWTHQLASEVGVPRVVFSPSGALALSVAFSLWVDLPKNDEPENNNFKVSFTKIPNCPVYPWFQVSHIYRMYEQGHPDWEFYRSCLLADKASWGVVFNSFTELERVYLDHLKKEMGHNRVWAVGPVLPAFDDMVGSTSHGGSSSVPTHEVLTWLESRPDNSVVYLCFGSRQILTSKQMNALAGALEKTGVNFVWCVRQSNKGHVAGDEGVLSEGFEDRVAGKGYIIKGWAPQVAILRHKAVGAFLTHCGWNSVLEGISAGVVMLTWPQSADQFTNANILINELKVGIRVGEGTQNIPESTELAHLLTESVDGTRPERMKAKELSGAASDAVSDGGSSDKDLDEFIKSISELKSLKN</sequence>
<keyword evidence="3" id="KW-0808">Transferase</keyword>
<evidence type="ECO:0000256" key="3">
    <source>
        <dbReference type="ARBA" id="ARBA00022679"/>
    </source>
</evidence>
<dbReference type="OrthoDB" id="5835829at2759"/>
<comment type="caution">
    <text evidence="5">The sequence shown here is derived from an EMBL/GenBank/DDBJ whole genome shotgun (WGS) entry which is preliminary data.</text>
</comment>
<feature type="compositionally biased region" description="Low complexity" evidence="4">
    <location>
        <begin position="440"/>
        <end position="451"/>
    </location>
</feature>
<dbReference type="PANTHER" id="PTHR48047">
    <property type="entry name" value="GLYCOSYLTRANSFERASE"/>
    <property type="match status" value="1"/>
</dbReference>
<comment type="similarity">
    <text evidence="1">Belongs to the UDP-glycosyltransferase family.</text>
</comment>
<evidence type="ECO:0000256" key="1">
    <source>
        <dbReference type="ARBA" id="ARBA00009995"/>
    </source>
</evidence>
<dbReference type="Pfam" id="PF00201">
    <property type="entry name" value="UDPGT"/>
    <property type="match status" value="1"/>
</dbReference>
<evidence type="ECO:0000256" key="4">
    <source>
        <dbReference type="SAM" id="MobiDB-lite"/>
    </source>
</evidence>
<evidence type="ECO:0000313" key="6">
    <source>
        <dbReference type="Proteomes" id="UP000323000"/>
    </source>
</evidence>
<dbReference type="Proteomes" id="UP000323000">
    <property type="component" value="Chromosome 11"/>
</dbReference>
<dbReference type="FunFam" id="3.40.50.2000:FF:000064">
    <property type="entry name" value="Glycosyltransferase"/>
    <property type="match status" value="1"/>
</dbReference>
<feature type="region of interest" description="Disordered" evidence="4">
    <location>
        <begin position="429"/>
        <end position="456"/>
    </location>
</feature>
<keyword evidence="2" id="KW-0328">Glycosyltransferase</keyword>
<dbReference type="InterPro" id="IPR002213">
    <property type="entry name" value="UDP_glucos_trans"/>
</dbReference>